<accession>A0A6G8KUY5</accession>
<dbReference type="GO" id="GO:0003700">
    <property type="term" value="F:DNA-binding transcription factor activity"/>
    <property type="evidence" value="ECO:0007669"/>
    <property type="project" value="InterPro"/>
</dbReference>
<evidence type="ECO:0000259" key="4">
    <source>
        <dbReference type="PROSITE" id="PS50987"/>
    </source>
</evidence>
<dbReference type="Gene3D" id="1.10.10.10">
    <property type="entry name" value="Winged helix-like DNA-binding domain superfamily/Winged helix DNA-binding domain"/>
    <property type="match status" value="1"/>
</dbReference>
<evidence type="ECO:0000313" key="5">
    <source>
        <dbReference type="EMBL" id="QIN28622.1"/>
    </source>
</evidence>
<organism evidence="5 6">
    <name type="scientific">Brevibacterium luteolum</name>
    <dbReference type="NCBI Taxonomy" id="199591"/>
    <lineage>
        <taxon>Bacteria</taxon>
        <taxon>Bacillati</taxon>
        <taxon>Actinomycetota</taxon>
        <taxon>Actinomycetes</taxon>
        <taxon>Micrococcales</taxon>
        <taxon>Brevibacteriaceae</taxon>
        <taxon>Brevibacterium</taxon>
    </lineage>
</organism>
<evidence type="ECO:0000256" key="3">
    <source>
        <dbReference type="ARBA" id="ARBA00023163"/>
    </source>
</evidence>
<dbReference type="RefSeq" id="WP_165883100.1">
    <property type="nucleotide sequence ID" value="NZ_CP035810.1"/>
</dbReference>
<dbReference type="AlphaFoldDB" id="A0A6G8KUY5"/>
<protein>
    <submittedName>
        <fullName evidence="5">Transcriptional regulator</fullName>
    </submittedName>
</protein>
<dbReference type="InterPro" id="IPR001845">
    <property type="entry name" value="HTH_ArsR_DNA-bd_dom"/>
</dbReference>
<dbReference type="InterPro" id="IPR011991">
    <property type="entry name" value="ArsR-like_HTH"/>
</dbReference>
<dbReference type="PANTHER" id="PTHR33154:SF33">
    <property type="entry name" value="TRANSCRIPTIONAL REPRESSOR SDPR"/>
    <property type="match status" value="1"/>
</dbReference>
<keyword evidence="1" id="KW-0805">Transcription regulation</keyword>
<name>A0A6G8KUY5_9MICO</name>
<dbReference type="PROSITE" id="PS50987">
    <property type="entry name" value="HTH_ARSR_2"/>
    <property type="match status" value="1"/>
</dbReference>
<dbReference type="CDD" id="cd00090">
    <property type="entry name" value="HTH_ARSR"/>
    <property type="match status" value="1"/>
</dbReference>
<gene>
    <name evidence="5" type="ORF">EW640_04530</name>
</gene>
<evidence type="ECO:0000313" key="6">
    <source>
        <dbReference type="Proteomes" id="UP000501518"/>
    </source>
</evidence>
<dbReference type="SMART" id="SM00418">
    <property type="entry name" value="HTH_ARSR"/>
    <property type="match status" value="1"/>
</dbReference>
<keyword evidence="2" id="KW-0238">DNA-binding</keyword>
<feature type="domain" description="HTH arsR-type" evidence="4">
    <location>
        <begin position="1"/>
        <end position="95"/>
    </location>
</feature>
<dbReference type="Pfam" id="PF12840">
    <property type="entry name" value="HTH_20"/>
    <property type="match status" value="1"/>
</dbReference>
<dbReference type="InterPro" id="IPR036388">
    <property type="entry name" value="WH-like_DNA-bd_sf"/>
</dbReference>
<dbReference type="KEGG" id="blut:EW640_04530"/>
<reference evidence="5 6" key="1">
    <citation type="submission" date="2019-02" db="EMBL/GenBank/DDBJ databases">
        <title>Complete Genome Sequence and Methylome Analysis of Brevibacterium luteolum NEB1784.</title>
        <authorList>
            <person name="Fomenkov A."/>
            <person name="Roberts R.J."/>
        </authorList>
    </citation>
    <scope>NUCLEOTIDE SEQUENCE [LARGE SCALE GENOMIC DNA]</scope>
    <source>
        <strain evidence="5 6">NEB1784</strain>
    </source>
</reference>
<dbReference type="SUPFAM" id="SSF46785">
    <property type="entry name" value="Winged helix' DNA-binding domain"/>
    <property type="match status" value="1"/>
</dbReference>
<keyword evidence="3" id="KW-0804">Transcription</keyword>
<dbReference type="EMBL" id="CP035810">
    <property type="protein sequence ID" value="QIN28622.1"/>
    <property type="molecule type" value="Genomic_DNA"/>
</dbReference>
<proteinExistence type="predicted"/>
<sequence length="113" mass="12379">MNRLGTAESVQVLRALGESTRWELMLRLGQAPASASGLQHELSISRQGIMKHLEILREAGLVSAERDGRAVVYQVAPERLGDIAATLDELSRGWDRRLAAIKRAAESRDSTAD</sequence>
<dbReference type="PRINTS" id="PR00778">
    <property type="entry name" value="HTHARSR"/>
</dbReference>
<evidence type="ECO:0000256" key="1">
    <source>
        <dbReference type="ARBA" id="ARBA00023015"/>
    </source>
</evidence>
<dbReference type="InterPro" id="IPR051081">
    <property type="entry name" value="HTH_MetalResp_TranReg"/>
</dbReference>
<dbReference type="PANTHER" id="PTHR33154">
    <property type="entry name" value="TRANSCRIPTIONAL REGULATOR, ARSR FAMILY"/>
    <property type="match status" value="1"/>
</dbReference>
<dbReference type="GO" id="GO:0003677">
    <property type="term" value="F:DNA binding"/>
    <property type="evidence" value="ECO:0007669"/>
    <property type="project" value="UniProtKB-KW"/>
</dbReference>
<dbReference type="Proteomes" id="UP000501518">
    <property type="component" value="Chromosome"/>
</dbReference>
<dbReference type="InterPro" id="IPR036390">
    <property type="entry name" value="WH_DNA-bd_sf"/>
</dbReference>
<dbReference type="NCBIfam" id="NF033788">
    <property type="entry name" value="HTH_metalloreg"/>
    <property type="match status" value="1"/>
</dbReference>
<evidence type="ECO:0000256" key="2">
    <source>
        <dbReference type="ARBA" id="ARBA00023125"/>
    </source>
</evidence>